<feature type="domain" description="SLH" evidence="3">
    <location>
        <begin position="1342"/>
        <end position="1402"/>
    </location>
</feature>
<reference evidence="4" key="1">
    <citation type="submission" date="2021-03" db="EMBL/GenBank/DDBJ databases">
        <title>Antimicrobial resistance genes in bacteria isolated from Japanese honey, and their potential for conferring macrolide and lincosamide resistance in the American foulbrood pathogen Paenibacillus larvae.</title>
        <authorList>
            <person name="Okamoto M."/>
            <person name="Kumagai M."/>
            <person name="Kanamori H."/>
            <person name="Takamatsu D."/>
        </authorList>
    </citation>
    <scope>NUCLEOTIDE SEQUENCE</scope>
    <source>
        <strain evidence="4">J40TS1</strain>
    </source>
</reference>
<dbReference type="RefSeq" id="WP_213519738.1">
    <property type="nucleotide sequence ID" value="NZ_BOSE01000012.1"/>
</dbReference>
<feature type="signal peptide" evidence="2">
    <location>
        <begin position="1"/>
        <end position="25"/>
    </location>
</feature>
<evidence type="ECO:0000256" key="1">
    <source>
        <dbReference type="ARBA" id="ARBA00022729"/>
    </source>
</evidence>
<evidence type="ECO:0000259" key="3">
    <source>
        <dbReference type="PROSITE" id="PS51272"/>
    </source>
</evidence>
<feature type="chain" id="PRO_5039312881" description="SLH domain-containing protein" evidence="2">
    <location>
        <begin position="26"/>
        <end position="1470"/>
    </location>
</feature>
<dbReference type="PROSITE" id="PS51272">
    <property type="entry name" value="SLH"/>
    <property type="match status" value="3"/>
</dbReference>
<evidence type="ECO:0000256" key="2">
    <source>
        <dbReference type="SAM" id="SignalP"/>
    </source>
</evidence>
<dbReference type="Pfam" id="PF13205">
    <property type="entry name" value="Big_5"/>
    <property type="match status" value="5"/>
</dbReference>
<dbReference type="InterPro" id="IPR014755">
    <property type="entry name" value="Cu-Rt/internalin_Ig-like"/>
</dbReference>
<sequence>MRGKNKLSVLITIMLLLQLVLPVNAIQQQAAAATSGPVVKTLSPSDNTTNVPIRANFSVTFDEEIVKYDNNKKITIHRYSDNSVIQSFAMNSSYVTVSGNTLTLQASHITLDTNTEYYILIEAGAVANTSNAALFAGINSPSAWNFKTIAKSDDVRPTVSSTSPSLCSTSGTCDKSLPITTSLTFNFSEPVYVDSGSISLTSSVDNRSIPVTSSEIVGSGTRKITITPNTVLKPATLYTLTISGSNIVDASGNNYLGGSWRFNTSESPVKLIQQAPVNGATGVGLSNNLILNFDKKVQASSSKKIQIRKVANNELVFDEYANSSRISINGSSVTINPGSLSSNTSYYVTIEPGAFYASGKPKDIYYGMSNATDWRFQTGYGNDTIPPTISTYSPQLNSTAVGAAERIILTFSEPVFANSGKIEIREYNSDALYRSIDLTSSRVTGGGTTQITIDPHSAVSGERAKSFTVGSRYYVSIGNQAFVDGAGNAFAGISNKAYSFHVSSQEAGPQLVALSPVNLSTTVATDATFKFTFDKPVLVDSSNNKAMIYSLTDEAIHVAATLKVSSSDNKVVELIPAATLEADNDYYINIEANSIYDSNGNYFIGIKNQYQWKFKTLGGDTTPPDIVKAEVSGNVIRLVYNELLNEKQVPSPAQFYVTVAGNARNVNSVKIEGNVVFVTLSSTVSSSQQVLISYSRSNSNQIQDLTGNYAPDFANQVATNGFTETNPVVTSSSFNGSTITLTFSENLETIHSLAFTQFSVTVNGVATTISRISQSNNSLVFTLGNSIASGSAVVVHYVEGLYPITGLSSNKVVSFSHTVGTTTGGGGGGNVPGAPVMQSISLSGDKLYIRYNKSMSSTSTPGTYQYAVLVNGRAASVRSVVLSGDTVVLTLSSSPSSNDTVYVTYYGTGSTLLDSDYNAAASFNNMLATSSTNPGNGSNSTAVSVQGAIIKGDTLTLNFSGNLDASSVPDASNFLVRISDNVRVISSISIVGSQVILKLNTATKVGETATVSYFNTTGTLRSSSGTAVNGFTNLAVANQTTVLDVLTDDYTSATNGLLIKTSASSTSSDVSPGGYSATRYTLVTEKLITAISTLTDANMTKAQIIFEVPASERAAIVALSVSALEYAERKGDFTIVVKHGNRTYELPVASINVTAAARALGGNSVSNYLKLVLEEGETPATSSLVTAINRSGATMLEGPFYYDAVIVNGANSEPAKITGNLTRTIQTNRSFTNNNTAAVFYDEVVGQLSYVPTTFNKSGSATTVVFKRPGNSAYALVSSNKLFSDSSNHWGLSSISVMTRKFIADGHSSTNFNPKTNITRGEFATYIVRGLGLSANKEAARQFKDVNSNSVMGGYIGAAVESGIVSGVSSTSFAPNNYITRQDMALMMIRAANYVGIDTKLVSTADTVLSGYKDKSSVSSYAKTGLAQAIEIGIISGTSSTALSPKDNAERVQGIIMIQRLLEKAGYLQK</sequence>
<dbReference type="InterPro" id="IPR028059">
    <property type="entry name" value="SWM_rpt"/>
</dbReference>
<dbReference type="NCBIfam" id="TIGR02059">
    <property type="entry name" value="swm_rep_I"/>
    <property type="match status" value="4"/>
</dbReference>
<organism evidence="4 5">
    <name type="scientific">Paenibacillus montaniterrae</name>
    <dbReference type="NCBI Taxonomy" id="429341"/>
    <lineage>
        <taxon>Bacteria</taxon>
        <taxon>Bacillati</taxon>
        <taxon>Bacillota</taxon>
        <taxon>Bacilli</taxon>
        <taxon>Bacillales</taxon>
        <taxon>Paenibacillaceae</taxon>
        <taxon>Paenibacillus</taxon>
    </lineage>
</organism>
<feature type="domain" description="SLH" evidence="3">
    <location>
        <begin position="1278"/>
        <end position="1341"/>
    </location>
</feature>
<evidence type="ECO:0000313" key="5">
    <source>
        <dbReference type="Proteomes" id="UP000683139"/>
    </source>
</evidence>
<dbReference type="InterPro" id="IPR032812">
    <property type="entry name" value="SbsA_Ig"/>
</dbReference>
<accession>A0A919YV73</accession>
<proteinExistence type="predicted"/>
<keyword evidence="5" id="KW-1185">Reference proteome</keyword>
<keyword evidence="1 2" id="KW-0732">Signal</keyword>
<dbReference type="Gene3D" id="2.60.40.1220">
    <property type="match status" value="2"/>
</dbReference>
<evidence type="ECO:0000313" key="4">
    <source>
        <dbReference type="EMBL" id="GIP19079.1"/>
    </source>
</evidence>
<dbReference type="EMBL" id="BOSE01000012">
    <property type="protein sequence ID" value="GIP19079.1"/>
    <property type="molecule type" value="Genomic_DNA"/>
</dbReference>
<dbReference type="Pfam" id="PF00395">
    <property type="entry name" value="SLH"/>
    <property type="match status" value="2"/>
</dbReference>
<dbReference type="InterPro" id="IPR001119">
    <property type="entry name" value="SLH_dom"/>
</dbReference>
<protein>
    <recommendedName>
        <fullName evidence="3">SLH domain-containing protein</fullName>
    </recommendedName>
</protein>
<name>A0A919YV73_9BACL</name>
<dbReference type="Pfam" id="PF13753">
    <property type="entry name" value="SWM_repeat"/>
    <property type="match status" value="4"/>
</dbReference>
<feature type="domain" description="SLH" evidence="3">
    <location>
        <begin position="1409"/>
        <end position="1470"/>
    </location>
</feature>
<dbReference type="Proteomes" id="UP000683139">
    <property type="component" value="Unassembled WGS sequence"/>
</dbReference>
<comment type="caution">
    <text evidence="4">The sequence shown here is derived from an EMBL/GenBank/DDBJ whole genome shotgun (WGS) entry which is preliminary data.</text>
</comment>
<gene>
    <name evidence="4" type="ORF">J40TS1_47210</name>
</gene>
<dbReference type="InterPro" id="IPR011801">
    <property type="entry name" value="Swm_rep_I_cyn"/>
</dbReference>